<gene>
    <name evidence="7" type="ORF">DSL72_002739</name>
</gene>
<dbReference type="OrthoDB" id="8062037at2759"/>
<feature type="compositionally biased region" description="Low complexity" evidence="5">
    <location>
        <begin position="217"/>
        <end position="232"/>
    </location>
</feature>
<dbReference type="PANTHER" id="PTHR45931:SF3">
    <property type="entry name" value="RING ZINC FINGER-CONTAINING PROTEIN"/>
    <property type="match status" value="1"/>
</dbReference>
<evidence type="ECO:0000256" key="3">
    <source>
        <dbReference type="ARBA" id="ARBA00022833"/>
    </source>
</evidence>
<evidence type="ECO:0000313" key="8">
    <source>
        <dbReference type="Proteomes" id="UP000672032"/>
    </source>
</evidence>
<dbReference type="GO" id="GO:0061630">
    <property type="term" value="F:ubiquitin protein ligase activity"/>
    <property type="evidence" value="ECO:0007669"/>
    <property type="project" value="TreeGrafter"/>
</dbReference>
<feature type="region of interest" description="Disordered" evidence="5">
    <location>
        <begin position="113"/>
        <end position="280"/>
    </location>
</feature>
<feature type="region of interest" description="Disordered" evidence="5">
    <location>
        <begin position="1"/>
        <end position="35"/>
    </location>
</feature>
<feature type="compositionally biased region" description="Polar residues" evidence="5">
    <location>
        <begin position="508"/>
        <end position="523"/>
    </location>
</feature>
<evidence type="ECO:0000256" key="4">
    <source>
        <dbReference type="PROSITE-ProRule" id="PRU00175"/>
    </source>
</evidence>
<dbReference type="InterPro" id="IPR051834">
    <property type="entry name" value="RING_finger_E3_ligase"/>
</dbReference>
<evidence type="ECO:0000313" key="7">
    <source>
        <dbReference type="EMBL" id="QSZ33153.1"/>
    </source>
</evidence>
<dbReference type="EMBL" id="CP063407">
    <property type="protein sequence ID" value="QSZ33153.1"/>
    <property type="molecule type" value="Genomic_DNA"/>
</dbReference>
<dbReference type="Pfam" id="PF13639">
    <property type="entry name" value="zf-RING_2"/>
    <property type="match status" value="1"/>
</dbReference>
<feature type="compositionally biased region" description="Polar residues" evidence="5">
    <location>
        <begin position="531"/>
        <end position="549"/>
    </location>
</feature>
<dbReference type="CDD" id="cd16448">
    <property type="entry name" value="RING-H2"/>
    <property type="match status" value="1"/>
</dbReference>
<dbReference type="PANTHER" id="PTHR45931">
    <property type="entry name" value="SI:CH211-59O9.10"/>
    <property type="match status" value="1"/>
</dbReference>
<keyword evidence="1" id="KW-0479">Metal-binding</keyword>
<feature type="compositionally biased region" description="Basic and acidic residues" evidence="5">
    <location>
        <begin position="249"/>
        <end position="261"/>
    </location>
</feature>
<dbReference type="GO" id="GO:0005634">
    <property type="term" value="C:nucleus"/>
    <property type="evidence" value="ECO:0007669"/>
    <property type="project" value="TreeGrafter"/>
</dbReference>
<feature type="compositionally biased region" description="Polar residues" evidence="5">
    <location>
        <begin position="484"/>
        <end position="500"/>
    </location>
</feature>
<dbReference type="GO" id="GO:0008270">
    <property type="term" value="F:zinc ion binding"/>
    <property type="evidence" value="ECO:0007669"/>
    <property type="project" value="UniProtKB-KW"/>
</dbReference>
<dbReference type="SUPFAM" id="SSF57850">
    <property type="entry name" value="RING/U-box"/>
    <property type="match status" value="1"/>
</dbReference>
<keyword evidence="8" id="KW-1185">Reference proteome</keyword>
<evidence type="ECO:0000259" key="6">
    <source>
        <dbReference type="PROSITE" id="PS50089"/>
    </source>
</evidence>
<dbReference type="Gene3D" id="3.30.40.10">
    <property type="entry name" value="Zinc/RING finger domain, C3HC4 (zinc finger)"/>
    <property type="match status" value="1"/>
</dbReference>
<organism evidence="7 8">
    <name type="scientific">Monilinia vaccinii-corymbosi</name>
    <dbReference type="NCBI Taxonomy" id="61207"/>
    <lineage>
        <taxon>Eukaryota</taxon>
        <taxon>Fungi</taxon>
        <taxon>Dikarya</taxon>
        <taxon>Ascomycota</taxon>
        <taxon>Pezizomycotina</taxon>
        <taxon>Leotiomycetes</taxon>
        <taxon>Helotiales</taxon>
        <taxon>Sclerotiniaceae</taxon>
        <taxon>Monilinia</taxon>
    </lineage>
</organism>
<evidence type="ECO:0000256" key="1">
    <source>
        <dbReference type="ARBA" id="ARBA00022723"/>
    </source>
</evidence>
<reference evidence="7" key="1">
    <citation type="submission" date="2020-10" db="EMBL/GenBank/DDBJ databases">
        <title>Genome Sequence of Monilinia vaccinii-corymbosi Sheds Light on Mummy Berry Disease Infection of Blueberry and Mating Type.</title>
        <authorList>
            <person name="Yow A.G."/>
            <person name="Zhang Y."/>
            <person name="Bansal K."/>
            <person name="Eacker S.M."/>
            <person name="Sullivan S."/>
            <person name="Liachko I."/>
            <person name="Cubeta M.A."/>
            <person name="Rollins J.A."/>
            <person name="Ashrafi H."/>
        </authorList>
    </citation>
    <scope>NUCLEOTIDE SEQUENCE</scope>
    <source>
        <strain evidence="7">RL-1</strain>
    </source>
</reference>
<name>A0A8A3PDK2_9HELO</name>
<evidence type="ECO:0000256" key="5">
    <source>
        <dbReference type="SAM" id="MobiDB-lite"/>
    </source>
</evidence>
<keyword evidence="3" id="KW-0862">Zinc</keyword>
<protein>
    <recommendedName>
        <fullName evidence="6">RING-type domain-containing protein</fullName>
    </recommendedName>
</protein>
<feature type="region of interest" description="Disordered" evidence="5">
    <location>
        <begin position="583"/>
        <end position="616"/>
    </location>
</feature>
<accession>A0A8A3PDK2</accession>
<dbReference type="Proteomes" id="UP000672032">
    <property type="component" value="Chromosome 3"/>
</dbReference>
<feature type="region of interest" description="Disordered" evidence="5">
    <location>
        <begin position="419"/>
        <end position="549"/>
    </location>
</feature>
<dbReference type="InterPro" id="IPR001841">
    <property type="entry name" value="Znf_RING"/>
</dbReference>
<feature type="domain" description="RING-type" evidence="6">
    <location>
        <begin position="342"/>
        <end position="390"/>
    </location>
</feature>
<dbReference type="GO" id="GO:0006511">
    <property type="term" value="P:ubiquitin-dependent protein catabolic process"/>
    <property type="evidence" value="ECO:0007669"/>
    <property type="project" value="TreeGrafter"/>
</dbReference>
<dbReference type="InterPro" id="IPR013083">
    <property type="entry name" value="Znf_RING/FYVE/PHD"/>
</dbReference>
<keyword evidence="2 4" id="KW-0863">Zinc-finger</keyword>
<dbReference type="AlphaFoldDB" id="A0A8A3PDK2"/>
<dbReference type="PROSITE" id="PS50089">
    <property type="entry name" value="ZF_RING_2"/>
    <property type="match status" value="1"/>
</dbReference>
<feature type="compositionally biased region" description="Basic residues" evidence="5">
    <location>
        <begin position="469"/>
        <end position="481"/>
    </location>
</feature>
<feature type="compositionally biased region" description="Acidic residues" evidence="5">
    <location>
        <begin position="262"/>
        <end position="280"/>
    </location>
</feature>
<evidence type="ECO:0000256" key="2">
    <source>
        <dbReference type="ARBA" id="ARBA00022771"/>
    </source>
</evidence>
<feature type="compositionally biased region" description="Polar residues" evidence="5">
    <location>
        <begin position="113"/>
        <end position="128"/>
    </location>
</feature>
<sequence>MEEDNDVDMPYPPPLPPQAAASRCPNPQASRNGMQMPYSQFPELMTTWSGLPVGYNVSLYGTPNMPPISYGGGPSPGYAPGYAPPTDYNVATGYTATSSYAAHYAQWSQTAQAQGNTYTRHQDVQPSGSRRFLPHPHSNHPLGNFPSSGSWGNSPDDFRVPSRLSEVNPVAGNNHRSQGLNYMDNGGPPGLSREQAQQRWREQDRSVAAEVQALTQNPLGNVSSNNPNLSSNHEWDHPRPGRMMAVPQRRGDVSTHAMRDLDTDEEEIANSDDDDDDDDDDIEAILGYSQYLRTAEAGTFASTLRGRLGSAEVNGKRMPSKEFLLSLENLKPDDLSKEERTCMICYNEFGVKNPEGVSEQPLRLPKCKHVFGAICIKKWFKENDSCPYCRDRVPSESSRKLVMRQARQLVQDQIRRRYHSTARSTEANPAFSAGPNQQEHHNMYMYSGDRTSPAWLRPSTADTAESRRRVARGRTGGHRAAHPSTRTNPMSSARAYTTPTPQLPNEPDSPSHTHARHNSNSEGVSPAIAVGSTTSNGEQQSASLSANSFGNSANPNNYMTHTTSSLANPAFSNNYMSPSVPSYSQSRPTAFGSGRPFQADTPNQFYHYHPQPPQEDASVAFQNPQQAMLLMQRVQREHLQQQEERLREAEDELGRNL</sequence>
<proteinExistence type="predicted"/>